<dbReference type="EMBL" id="BPLR01018940">
    <property type="protein sequence ID" value="GIZ03396.1"/>
    <property type="molecule type" value="Genomic_DNA"/>
</dbReference>
<gene>
    <name evidence="1" type="ORF">CEXT_779351</name>
</gene>
<sequence>MDTPYSLHPVSVLRPLVLCNHYLDYGKLNNEILPGGFTAKIEDDIFPGKLKNELLPCDFTAEKEDDALSEISRNGILLANFSIKRE</sequence>
<evidence type="ECO:0000313" key="2">
    <source>
        <dbReference type="Proteomes" id="UP001054945"/>
    </source>
</evidence>
<keyword evidence="2" id="KW-1185">Reference proteome</keyword>
<accession>A0AAV4YBM7</accession>
<comment type="caution">
    <text evidence="1">The sequence shown here is derived from an EMBL/GenBank/DDBJ whole genome shotgun (WGS) entry which is preliminary data.</text>
</comment>
<protein>
    <submittedName>
        <fullName evidence="1">Uncharacterized protein</fullName>
    </submittedName>
</protein>
<organism evidence="1 2">
    <name type="scientific">Caerostris extrusa</name>
    <name type="common">Bark spider</name>
    <name type="synonym">Caerostris bankana</name>
    <dbReference type="NCBI Taxonomy" id="172846"/>
    <lineage>
        <taxon>Eukaryota</taxon>
        <taxon>Metazoa</taxon>
        <taxon>Ecdysozoa</taxon>
        <taxon>Arthropoda</taxon>
        <taxon>Chelicerata</taxon>
        <taxon>Arachnida</taxon>
        <taxon>Araneae</taxon>
        <taxon>Araneomorphae</taxon>
        <taxon>Entelegynae</taxon>
        <taxon>Araneoidea</taxon>
        <taxon>Araneidae</taxon>
        <taxon>Caerostris</taxon>
    </lineage>
</organism>
<proteinExistence type="predicted"/>
<dbReference type="Proteomes" id="UP001054945">
    <property type="component" value="Unassembled WGS sequence"/>
</dbReference>
<dbReference type="AlphaFoldDB" id="A0AAV4YBM7"/>
<evidence type="ECO:0000313" key="1">
    <source>
        <dbReference type="EMBL" id="GIZ03396.1"/>
    </source>
</evidence>
<reference evidence="1 2" key="1">
    <citation type="submission" date="2021-06" db="EMBL/GenBank/DDBJ databases">
        <title>Caerostris extrusa draft genome.</title>
        <authorList>
            <person name="Kono N."/>
            <person name="Arakawa K."/>
        </authorList>
    </citation>
    <scope>NUCLEOTIDE SEQUENCE [LARGE SCALE GENOMIC DNA]</scope>
</reference>
<name>A0AAV4YBM7_CAEEX</name>